<dbReference type="Gene3D" id="3.30.40.10">
    <property type="entry name" value="Zinc/RING finger domain, C3HC4 (zinc finger)"/>
    <property type="match status" value="1"/>
</dbReference>
<comment type="subcellular location">
    <subcellularLocation>
        <location evidence="1">Cytoplasm</location>
    </subcellularLocation>
</comment>
<dbReference type="SMART" id="SM00668">
    <property type="entry name" value="CTLH"/>
    <property type="match status" value="1"/>
</dbReference>
<dbReference type="CDD" id="cd16652">
    <property type="entry name" value="dRING_Rmd5p-like"/>
    <property type="match status" value="1"/>
</dbReference>
<dbReference type="GO" id="GO:0005634">
    <property type="term" value="C:nucleus"/>
    <property type="evidence" value="ECO:0007669"/>
    <property type="project" value="TreeGrafter"/>
</dbReference>
<comment type="similarity">
    <text evidence="6">Belongs to the RMD5/GID2 family.</text>
</comment>
<evidence type="ECO:0000256" key="5">
    <source>
        <dbReference type="ARBA" id="ARBA00022833"/>
    </source>
</evidence>
<keyword evidence="3" id="KW-0479">Metal-binding</keyword>
<dbReference type="PROSITE" id="PS50897">
    <property type="entry name" value="CTLH"/>
    <property type="match status" value="1"/>
</dbReference>
<evidence type="ECO:0000259" key="11">
    <source>
        <dbReference type="PROSITE" id="PS50897"/>
    </source>
</evidence>
<dbReference type="SUPFAM" id="SSF57850">
    <property type="entry name" value="RING/U-box"/>
    <property type="match status" value="1"/>
</dbReference>
<dbReference type="InterPro" id="IPR013083">
    <property type="entry name" value="Znf_RING/FYVE/PHD"/>
</dbReference>
<accession>A0A2T9YJ87</accession>
<dbReference type="GO" id="GO:0008270">
    <property type="term" value="F:zinc ion binding"/>
    <property type="evidence" value="ECO:0007669"/>
    <property type="project" value="UniProtKB-KW"/>
</dbReference>
<dbReference type="GO" id="GO:0043161">
    <property type="term" value="P:proteasome-mediated ubiquitin-dependent protein catabolic process"/>
    <property type="evidence" value="ECO:0007669"/>
    <property type="project" value="InterPro"/>
</dbReference>
<proteinExistence type="inferred from homology"/>
<dbReference type="OrthoDB" id="1933281at2759"/>
<evidence type="ECO:0000256" key="8">
    <source>
        <dbReference type="ARBA" id="ARBA00080744"/>
    </source>
</evidence>
<dbReference type="Pfam" id="PF13445">
    <property type="entry name" value="zf-RING_UBOX"/>
    <property type="match status" value="1"/>
</dbReference>
<dbReference type="EMBL" id="MBFS01002798">
    <property type="protein sequence ID" value="PVU92383.1"/>
    <property type="molecule type" value="Genomic_DNA"/>
</dbReference>
<keyword evidence="5" id="KW-0862">Zinc</keyword>
<dbReference type="InterPro" id="IPR045098">
    <property type="entry name" value="Fyv10_fam"/>
</dbReference>
<reference evidence="13 14" key="1">
    <citation type="journal article" date="2018" name="MBio">
        <title>Comparative Genomics Reveals the Core Gene Toolbox for the Fungus-Insect Symbiosis.</title>
        <authorList>
            <person name="Wang Y."/>
            <person name="Stata M."/>
            <person name="Wang W."/>
            <person name="Stajich J.E."/>
            <person name="White M.M."/>
            <person name="Moncalvo J.M."/>
        </authorList>
    </citation>
    <scope>NUCLEOTIDE SEQUENCE [LARGE SCALE GENOMIC DNA]</scope>
    <source>
        <strain evidence="13 14">SC-DP-2</strain>
    </source>
</reference>
<feature type="region of interest" description="Disordered" evidence="10">
    <location>
        <begin position="200"/>
        <end position="230"/>
    </location>
</feature>
<dbReference type="PANTHER" id="PTHR12170">
    <property type="entry name" value="MACROPHAGE ERYTHROBLAST ATTACHER-RELATED"/>
    <property type="match status" value="1"/>
</dbReference>
<feature type="domain" description="RING-Gid-type" evidence="12">
    <location>
        <begin position="407"/>
        <end position="456"/>
    </location>
</feature>
<keyword evidence="2" id="KW-0963">Cytoplasm</keyword>
<evidence type="ECO:0000313" key="13">
    <source>
        <dbReference type="EMBL" id="PVU92383.1"/>
    </source>
</evidence>
<dbReference type="AlphaFoldDB" id="A0A2T9YJ87"/>
<keyword evidence="4 9" id="KW-0863">Zinc-finger</keyword>
<feature type="domain" description="CTLH" evidence="11">
    <location>
        <begin position="128"/>
        <end position="185"/>
    </location>
</feature>
<dbReference type="Pfam" id="PF10607">
    <property type="entry name" value="CTLH"/>
    <property type="match status" value="1"/>
</dbReference>
<evidence type="ECO:0000256" key="2">
    <source>
        <dbReference type="ARBA" id="ARBA00022490"/>
    </source>
</evidence>
<gene>
    <name evidence="13" type="ORF">BB560_006062</name>
</gene>
<dbReference type="Proteomes" id="UP000245609">
    <property type="component" value="Unassembled WGS sequence"/>
</dbReference>
<evidence type="ECO:0000259" key="12">
    <source>
        <dbReference type="PROSITE" id="PS51867"/>
    </source>
</evidence>
<dbReference type="GO" id="GO:0061630">
    <property type="term" value="F:ubiquitin protein ligase activity"/>
    <property type="evidence" value="ECO:0007669"/>
    <property type="project" value="InterPro"/>
</dbReference>
<dbReference type="GO" id="GO:0034657">
    <property type="term" value="C:GID complex"/>
    <property type="evidence" value="ECO:0007669"/>
    <property type="project" value="TreeGrafter"/>
</dbReference>
<dbReference type="STRING" id="133381.A0A2T9YJ87"/>
<feature type="compositionally biased region" description="Polar residues" evidence="10">
    <location>
        <begin position="216"/>
        <end position="230"/>
    </location>
</feature>
<evidence type="ECO:0000256" key="6">
    <source>
        <dbReference type="ARBA" id="ARBA00061136"/>
    </source>
</evidence>
<name>A0A2T9YJ87_9FUNG</name>
<comment type="caution">
    <text evidence="13">The sequence shown here is derived from an EMBL/GenBank/DDBJ whole genome shotgun (WGS) entry which is preliminary data.</text>
</comment>
<dbReference type="InterPro" id="IPR006595">
    <property type="entry name" value="CTLH_C"/>
</dbReference>
<evidence type="ECO:0000313" key="14">
    <source>
        <dbReference type="Proteomes" id="UP000245609"/>
    </source>
</evidence>
<evidence type="ECO:0000256" key="9">
    <source>
        <dbReference type="PROSITE-ProRule" id="PRU01215"/>
    </source>
</evidence>
<evidence type="ECO:0000256" key="1">
    <source>
        <dbReference type="ARBA" id="ARBA00004496"/>
    </source>
</evidence>
<dbReference type="InterPro" id="IPR027370">
    <property type="entry name" value="Znf-RING_euk"/>
</dbReference>
<dbReference type="InterPro" id="IPR037683">
    <property type="entry name" value="Rmd5_dRing"/>
</dbReference>
<dbReference type="InterPro" id="IPR024964">
    <property type="entry name" value="CTLH/CRA"/>
</dbReference>
<evidence type="ECO:0000256" key="10">
    <source>
        <dbReference type="SAM" id="MobiDB-lite"/>
    </source>
</evidence>
<dbReference type="PANTHER" id="PTHR12170:SF3">
    <property type="entry name" value="GH10162P"/>
    <property type="match status" value="1"/>
</dbReference>
<dbReference type="InterPro" id="IPR044063">
    <property type="entry name" value="ZF_RING_GID"/>
</dbReference>
<feature type="region of interest" description="Disordered" evidence="10">
    <location>
        <begin position="335"/>
        <end position="356"/>
    </location>
</feature>
<protein>
    <recommendedName>
        <fullName evidence="8">GID complex catalytic subunit 2</fullName>
    </recommendedName>
    <alternativeName>
        <fullName evidence="7">Glucose-induced degradation protein 2</fullName>
    </alternativeName>
</protein>
<feature type="compositionally biased region" description="Low complexity" evidence="10">
    <location>
        <begin position="201"/>
        <end position="215"/>
    </location>
</feature>
<keyword evidence="14" id="KW-1185">Reference proteome</keyword>
<evidence type="ECO:0000256" key="3">
    <source>
        <dbReference type="ARBA" id="ARBA00022723"/>
    </source>
</evidence>
<evidence type="ECO:0000256" key="4">
    <source>
        <dbReference type="ARBA" id="ARBA00022771"/>
    </source>
</evidence>
<dbReference type="PROSITE" id="PS51867">
    <property type="entry name" value="ZF_RING_GID"/>
    <property type="match status" value="1"/>
</dbReference>
<feature type="zinc finger region" description="RING-Gid-type" evidence="9">
    <location>
        <begin position="407"/>
        <end position="456"/>
    </location>
</feature>
<organism evidence="13 14">
    <name type="scientific">Smittium megazygosporum</name>
    <dbReference type="NCBI Taxonomy" id="133381"/>
    <lineage>
        <taxon>Eukaryota</taxon>
        <taxon>Fungi</taxon>
        <taxon>Fungi incertae sedis</taxon>
        <taxon>Zoopagomycota</taxon>
        <taxon>Kickxellomycotina</taxon>
        <taxon>Harpellomycetes</taxon>
        <taxon>Harpellales</taxon>
        <taxon>Legeriomycetaceae</taxon>
        <taxon>Smittium</taxon>
    </lineage>
</organism>
<dbReference type="FunFam" id="3.30.40.10:FF:000143">
    <property type="entry name" value="Regulator of gluconeogenesis Rmd5"/>
    <property type="match status" value="1"/>
</dbReference>
<sequence length="470" mass="52648">MQKDLQKSSQDNLNNLISAVETAIKSREKGYHDNSELNSIKKSLDATLSSLKQNQKEMYMQLSKAGKVIDKLGKIDFNTMSSDGVFDDKTKIFNSEIAMQFLREGDFELAETFIQESKTTLTEASRSNFQQLHRIISDLKKYDLTSTFEWINFHKSALSNADVDIEFLAHRQRYLQLIDQGSVVEAYQYLKKNLTSYLQGNNSSRPNSSNKPKPSLTVTNDDQDGNLNTSKDTSGSIFSYYGAARNKLDYFEQTRKLMGMLVYAKCLDSSPYKHYFTQATWDELESNIMSAFCSIFGLPQTPPLSSTVNAGTISLPIITKYLQLIQTKAKKSLGEVGVDGDQGEQPKTETENDTSIHSYGGNISGSLNSNDLQNESGTSAKKWYSNQELSTETPLPDELMFHSLFACPVSKEQSTEENPPMMMPCGHTIGKESLEKLSKNYRSAVTNSGKVKCPYCPALSSISQAKRVYF</sequence>
<dbReference type="GO" id="GO:0005737">
    <property type="term" value="C:cytoplasm"/>
    <property type="evidence" value="ECO:0007669"/>
    <property type="project" value="UniProtKB-SubCell"/>
</dbReference>
<evidence type="ECO:0000256" key="7">
    <source>
        <dbReference type="ARBA" id="ARBA00075398"/>
    </source>
</evidence>